<accession>A0A212LWT3</accession>
<dbReference type="InterPro" id="IPR036689">
    <property type="entry name" value="ESAT-6-like_sf"/>
</dbReference>
<evidence type="ECO:0008006" key="2">
    <source>
        <dbReference type="Google" id="ProtNLM"/>
    </source>
</evidence>
<gene>
    <name evidence="1" type="ORF">KL86SPO_40461</name>
</gene>
<proteinExistence type="predicted"/>
<dbReference type="Gene3D" id="1.10.287.1060">
    <property type="entry name" value="ESAT-6-like"/>
    <property type="match status" value="1"/>
</dbReference>
<evidence type="ECO:0000313" key="1">
    <source>
        <dbReference type="EMBL" id="SCM81976.1"/>
    </source>
</evidence>
<protein>
    <recommendedName>
        <fullName evidence="2">ESAT-6-like protein</fullName>
    </recommendedName>
</protein>
<name>A0A212LWT3_9FIRM</name>
<dbReference type="AlphaFoldDB" id="A0A212LWT3"/>
<dbReference type="InterPro" id="IPR010310">
    <property type="entry name" value="T7SS_ESAT-6-like"/>
</dbReference>
<dbReference type="Pfam" id="PF06013">
    <property type="entry name" value="WXG100"/>
    <property type="match status" value="1"/>
</dbReference>
<dbReference type="EMBL" id="FMJE01000004">
    <property type="protein sequence ID" value="SCM81976.1"/>
    <property type="molecule type" value="Genomic_DNA"/>
</dbReference>
<sequence length="99" mass="11113">MANMSNIDSEQIGSAVQQLDEIVAAIANQTAKVREAVAALDKGWVSGVKAEFMSRYRRDEEAMQEMLEQFREISLQLRETAADFDKTESEILSEVSSLR</sequence>
<dbReference type="SUPFAM" id="SSF140453">
    <property type="entry name" value="EsxAB dimer-like"/>
    <property type="match status" value="1"/>
</dbReference>
<reference evidence="1" key="1">
    <citation type="submission" date="2016-08" db="EMBL/GenBank/DDBJ databases">
        <authorList>
            <person name="Seilhamer J.J."/>
        </authorList>
    </citation>
    <scope>NUCLEOTIDE SEQUENCE</scope>
    <source>
        <strain evidence="1">86</strain>
    </source>
</reference>
<organism evidence="1">
    <name type="scientific">uncultured Sporomusa sp</name>
    <dbReference type="NCBI Taxonomy" id="307249"/>
    <lineage>
        <taxon>Bacteria</taxon>
        <taxon>Bacillati</taxon>
        <taxon>Bacillota</taxon>
        <taxon>Negativicutes</taxon>
        <taxon>Selenomonadales</taxon>
        <taxon>Sporomusaceae</taxon>
        <taxon>Sporomusa</taxon>
        <taxon>environmental samples</taxon>
    </lineage>
</organism>